<evidence type="ECO:0000313" key="2">
    <source>
        <dbReference type="Proteomes" id="UP000789920"/>
    </source>
</evidence>
<feature type="non-terminal residue" evidence="1">
    <location>
        <position position="76"/>
    </location>
</feature>
<proteinExistence type="predicted"/>
<keyword evidence="2" id="KW-1185">Reference proteome</keyword>
<reference evidence="1" key="1">
    <citation type="submission" date="2021-06" db="EMBL/GenBank/DDBJ databases">
        <authorList>
            <person name="Kallberg Y."/>
            <person name="Tangrot J."/>
            <person name="Rosling A."/>
        </authorList>
    </citation>
    <scope>NUCLEOTIDE SEQUENCE</scope>
    <source>
        <strain evidence="1">MA461A</strain>
    </source>
</reference>
<accession>A0ACA9SP38</accession>
<sequence>HKYKQYQHISRVCAAACKSLIANFQSLKANIQLILIKNKHQYSTCFINLATQISQVNQISFQNTAQIAHSILGFLT</sequence>
<name>A0ACA9SP38_9GLOM</name>
<evidence type="ECO:0000313" key="1">
    <source>
        <dbReference type="EMBL" id="CAG8843784.1"/>
    </source>
</evidence>
<protein>
    <submittedName>
        <fullName evidence="1">18059_t:CDS:1</fullName>
    </submittedName>
</protein>
<comment type="caution">
    <text evidence="1">The sequence shown here is derived from an EMBL/GenBank/DDBJ whole genome shotgun (WGS) entry which is preliminary data.</text>
</comment>
<dbReference type="EMBL" id="CAJVQC010139794">
    <property type="protein sequence ID" value="CAG8843784.1"/>
    <property type="molecule type" value="Genomic_DNA"/>
</dbReference>
<gene>
    <name evidence="1" type="ORF">RPERSI_LOCUS32924</name>
</gene>
<organism evidence="1 2">
    <name type="scientific">Racocetra persica</name>
    <dbReference type="NCBI Taxonomy" id="160502"/>
    <lineage>
        <taxon>Eukaryota</taxon>
        <taxon>Fungi</taxon>
        <taxon>Fungi incertae sedis</taxon>
        <taxon>Mucoromycota</taxon>
        <taxon>Glomeromycotina</taxon>
        <taxon>Glomeromycetes</taxon>
        <taxon>Diversisporales</taxon>
        <taxon>Gigasporaceae</taxon>
        <taxon>Racocetra</taxon>
    </lineage>
</organism>
<dbReference type="Proteomes" id="UP000789920">
    <property type="component" value="Unassembled WGS sequence"/>
</dbReference>
<feature type="non-terminal residue" evidence="1">
    <location>
        <position position="1"/>
    </location>
</feature>